<dbReference type="EMBL" id="FOIA01000023">
    <property type="protein sequence ID" value="SET37883.1"/>
    <property type="molecule type" value="Genomic_DNA"/>
</dbReference>
<dbReference type="AlphaFoldDB" id="A0A1I0DYT1"/>
<evidence type="ECO:0000313" key="2">
    <source>
        <dbReference type="Proteomes" id="UP000199345"/>
    </source>
</evidence>
<dbReference type="Proteomes" id="UP000199345">
    <property type="component" value="Unassembled WGS sequence"/>
</dbReference>
<gene>
    <name evidence="1" type="ORF">SAMN05216326_12364</name>
</gene>
<accession>A0A1I0DYT1</accession>
<organism evidence="1 2">
    <name type="scientific">Nitrosomonas marina</name>
    <dbReference type="NCBI Taxonomy" id="917"/>
    <lineage>
        <taxon>Bacteria</taxon>
        <taxon>Pseudomonadati</taxon>
        <taxon>Pseudomonadota</taxon>
        <taxon>Betaproteobacteria</taxon>
        <taxon>Nitrosomonadales</taxon>
        <taxon>Nitrosomonadaceae</taxon>
        <taxon>Nitrosomonas</taxon>
    </lineage>
</organism>
<evidence type="ECO:0000313" key="1">
    <source>
        <dbReference type="EMBL" id="SET37883.1"/>
    </source>
</evidence>
<feature type="non-terminal residue" evidence="1">
    <location>
        <position position="1"/>
    </location>
</feature>
<proteinExistence type="predicted"/>
<sequence>KASALQGVISLIRAETWERINQLLVSGALDARIECAKGVRIDSTVTDSLNL</sequence>
<reference evidence="2" key="1">
    <citation type="submission" date="2016-10" db="EMBL/GenBank/DDBJ databases">
        <authorList>
            <person name="Varghese N."/>
            <person name="Submissions S."/>
        </authorList>
    </citation>
    <scope>NUCLEOTIDE SEQUENCE [LARGE SCALE GENOMIC DNA]</scope>
    <source>
        <strain evidence="2">Nm71</strain>
    </source>
</reference>
<protein>
    <submittedName>
        <fullName evidence="1">Uncharacterized protein</fullName>
    </submittedName>
</protein>
<name>A0A1I0DYT1_9PROT</name>
<keyword evidence="2" id="KW-1185">Reference proteome</keyword>